<comment type="similarity">
    <text evidence="2">Belongs to the KCMF1 family.</text>
</comment>
<evidence type="ECO:0000256" key="5">
    <source>
        <dbReference type="ARBA" id="ARBA00022723"/>
    </source>
</evidence>
<dbReference type="CDD" id="cd02338">
    <property type="entry name" value="ZZ_PCMF_like"/>
    <property type="match status" value="1"/>
</dbReference>
<reference evidence="12" key="1">
    <citation type="submission" date="2021-02" db="EMBL/GenBank/DDBJ databases">
        <authorList>
            <person name="Nowell W R."/>
        </authorList>
    </citation>
    <scope>NUCLEOTIDE SEQUENCE</scope>
</reference>
<comment type="catalytic activity">
    <reaction evidence="1">
        <text>S-ubiquitinyl-[E2 ubiquitin-conjugating enzyme]-L-cysteine + [acceptor protein]-L-lysine = [E2 ubiquitin-conjugating enzyme]-L-cysteine + N(6)-ubiquitinyl-[acceptor protein]-L-lysine.</text>
        <dbReference type="EC" id="2.3.2.27"/>
    </reaction>
</comment>
<keyword evidence="7" id="KW-0862">Zinc</keyword>
<feature type="transmembrane region" description="Helical" evidence="10">
    <location>
        <begin position="382"/>
        <end position="409"/>
    </location>
</feature>
<dbReference type="Proteomes" id="UP000663844">
    <property type="component" value="Unassembled WGS sequence"/>
</dbReference>
<dbReference type="InterPro" id="IPR043145">
    <property type="entry name" value="Znf_ZZ_sf"/>
</dbReference>
<evidence type="ECO:0000256" key="10">
    <source>
        <dbReference type="SAM" id="Phobius"/>
    </source>
</evidence>
<evidence type="ECO:0000313" key="12">
    <source>
        <dbReference type="EMBL" id="CAF1137016.1"/>
    </source>
</evidence>
<dbReference type="GO" id="GO:0099536">
    <property type="term" value="P:synaptic signaling"/>
    <property type="evidence" value="ECO:0007669"/>
    <property type="project" value="TreeGrafter"/>
</dbReference>
<keyword evidence="10" id="KW-1133">Transmembrane helix</keyword>
<dbReference type="EMBL" id="CAJOAZ010000130">
    <property type="protein sequence ID" value="CAF3544774.1"/>
    <property type="molecule type" value="Genomic_DNA"/>
</dbReference>
<dbReference type="PANTHER" id="PTHR12268:SF13">
    <property type="entry name" value="E3 UBIQUITIN-PROTEIN LIGASE KCMF1"/>
    <property type="match status" value="1"/>
</dbReference>
<dbReference type="SUPFAM" id="SSF57850">
    <property type="entry name" value="RING/U-box"/>
    <property type="match status" value="1"/>
</dbReference>
<feature type="compositionally biased region" description="Polar residues" evidence="9">
    <location>
        <begin position="192"/>
        <end position="203"/>
    </location>
</feature>
<evidence type="ECO:0000256" key="3">
    <source>
        <dbReference type="ARBA" id="ARBA00012483"/>
    </source>
</evidence>
<dbReference type="InterPro" id="IPR000433">
    <property type="entry name" value="Znf_ZZ"/>
</dbReference>
<evidence type="ECO:0000256" key="4">
    <source>
        <dbReference type="ARBA" id="ARBA00022679"/>
    </source>
</evidence>
<accession>A0A814RRK8</accession>
<evidence type="ECO:0000256" key="1">
    <source>
        <dbReference type="ARBA" id="ARBA00000900"/>
    </source>
</evidence>
<dbReference type="EC" id="2.3.2.27" evidence="3"/>
<evidence type="ECO:0000256" key="8">
    <source>
        <dbReference type="PROSITE-ProRule" id="PRU00228"/>
    </source>
</evidence>
<feature type="domain" description="ZZ-type" evidence="11">
    <location>
        <begin position="4"/>
        <end position="60"/>
    </location>
</feature>
<dbReference type="InterPro" id="IPR008598">
    <property type="entry name" value="Di19_Zn-bd"/>
</dbReference>
<feature type="transmembrane region" description="Helical" evidence="10">
    <location>
        <begin position="429"/>
        <end position="451"/>
    </location>
</feature>
<proteinExistence type="inferred from homology"/>
<evidence type="ECO:0000256" key="6">
    <source>
        <dbReference type="ARBA" id="ARBA00022771"/>
    </source>
</evidence>
<feature type="transmembrane region" description="Helical" evidence="10">
    <location>
        <begin position="463"/>
        <end position="484"/>
    </location>
</feature>
<dbReference type="Pfam" id="PF05605">
    <property type="entry name" value="zf-Di19"/>
    <property type="match status" value="1"/>
</dbReference>
<dbReference type="SMART" id="SM00291">
    <property type="entry name" value="ZnF_ZZ"/>
    <property type="match status" value="1"/>
</dbReference>
<feature type="transmembrane region" description="Helical" evidence="10">
    <location>
        <begin position="546"/>
        <end position="564"/>
    </location>
</feature>
<keyword evidence="4" id="KW-0808">Transferase</keyword>
<keyword evidence="10" id="KW-0472">Membrane</keyword>
<dbReference type="GO" id="GO:0005886">
    <property type="term" value="C:plasma membrane"/>
    <property type="evidence" value="ECO:0007669"/>
    <property type="project" value="TreeGrafter"/>
</dbReference>
<dbReference type="GO" id="GO:0061630">
    <property type="term" value="F:ubiquitin protein ligase activity"/>
    <property type="evidence" value="ECO:0007669"/>
    <property type="project" value="UniProtKB-EC"/>
</dbReference>
<dbReference type="Pfam" id="PF00569">
    <property type="entry name" value="ZZ"/>
    <property type="match status" value="1"/>
</dbReference>
<gene>
    <name evidence="12" type="ORF">JYZ213_LOCUS23341</name>
    <name evidence="13" type="ORF">OXD698_LOCUS3624</name>
</gene>
<dbReference type="GO" id="GO:0045202">
    <property type="term" value="C:synapse"/>
    <property type="evidence" value="ECO:0007669"/>
    <property type="project" value="GOC"/>
</dbReference>
<organism evidence="12 14">
    <name type="scientific">Adineta steineri</name>
    <dbReference type="NCBI Taxonomy" id="433720"/>
    <lineage>
        <taxon>Eukaryota</taxon>
        <taxon>Metazoa</taxon>
        <taxon>Spiralia</taxon>
        <taxon>Gnathifera</taxon>
        <taxon>Rotifera</taxon>
        <taxon>Eurotatoria</taxon>
        <taxon>Bdelloidea</taxon>
        <taxon>Adinetida</taxon>
        <taxon>Adinetidae</taxon>
        <taxon>Adineta</taxon>
    </lineage>
</organism>
<dbReference type="PROSITE" id="PS01357">
    <property type="entry name" value="ZF_ZZ_1"/>
    <property type="match status" value="1"/>
</dbReference>
<name>A0A814RRK8_9BILA</name>
<dbReference type="Proteomes" id="UP000663845">
    <property type="component" value="Unassembled WGS sequence"/>
</dbReference>
<evidence type="ECO:0000313" key="13">
    <source>
        <dbReference type="EMBL" id="CAF3544774.1"/>
    </source>
</evidence>
<evidence type="ECO:0000259" key="11">
    <source>
        <dbReference type="PROSITE" id="PS50135"/>
    </source>
</evidence>
<keyword evidence="5" id="KW-0479">Metal-binding</keyword>
<dbReference type="PROSITE" id="PS50135">
    <property type="entry name" value="ZF_ZZ_2"/>
    <property type="match status" value="1"/>
</dbReference>
<dbReference type="AlphaFoldDB" id="A0A814RRK8"/>
<evidence type="ECO:0000256" key="9">
    <source>
        <dbReference type="SAM" id="MobiDB-lite"/>
    </source>
</evidence>
<dbReference type="InterPro" id="IPR050774">
    <property type="entry name" value="KCMF1/Dystrophin"/>
</dbReference>
<comment type="caution">
    <text evidence="12">The sequence shown here is derived from an EMBL/GenBank/DDBJ whole genome shotgun (WGS) entry which is preliminary data.</text>
</comment>
<dbReference type="GO" id="GO:0008270">
    <property type="term" value="F:zinc ion binding"/>
    <property type="evidence" value="ECO:0007669"/>
    <property type="project" value="UniProtKB-KW"/>
</dbReference>
<dbReference type="Gene3D" id="3.30.60.90">
    <property type="match status" value="1"/>
</dbReference>
<dbReference type="PANTHER" id="PTHR12268">
    <property type="entry name" value="E3 UBIQUITIN-PROTEIN LIGASE KCMF1"/>
    <property type="match status" value="1"/>
</dbReference>
<feature type="region of interest" description="Disordered" evidence="9">
    <location>
        <begin position="192"/>
        <end position="228"/>
    </location>
</feature>
<keyword evidence="10" id="KW-0812">Transmembrane</keyword>
<evidence type="ECO:0000313" key="14">
    <source>
        <dbReference type="Proteomes" id="UP000663845"/>
    </source>
</evidence>
<evidence type="ECO:0000256" key="2">
    <source>
        <dbReference type="ARBA" id="ARBA00010938"/>
    </source>
</evidence>
<evidence type="ECO:0000256" key="7">
    <source>
        <dbReference type="ARBA" id="ARBA00022833"/>
    </source>
</evidence>
<protein>
    <recommendedName>
        <fullName evidence="3">RING-type E3 ubiquitin transferase</fullName>
        <ecNumber evidence="3">2.3.2.27</ecNumber>
    </recommendedName>
</protein>
<sequence length="570" mass="64883">MSSHIGVSCDLCLKSNFSGRRYKCLSCDNYDLCGLCYDNNVESQNHLNNHPMQCILTKVAYELFYAGESISYRTIVSLTCPYCGQSGFLLHTLLRHCLEKHSIISSDTNQVVMCPICVINPTQRHQSRFISLADHIVREHDDERTTLFLTGRHPDDKEDFDPDYEDEELPLYILAERLFTKEENRRQKLAQTMIQNENTTSQRRPPLSRHSAMRGSRGNIRGHFNNYPYGTVPRTTTGSFRIPFDTNIENSISSDPYTTILFSQDPLFDFDSPFSDLTANPPFFLTSTVSTHIPSLQTATNDYVIQKKSNLTNTKQKHSNHTQSSKILTEPLTSDDQLWQQYFSTSLDNINSLLDTNNQIQNNNNNKIDSSSINSENDSRSLLGNLVAISLTLIIVGGSISAWCVKVGNKYECYSLFHSNDNFSCLFKLIPTGVIFCLILSLIMFMILILVHPNKEYQFITRFVNILVLSIAIILIMIVLLQWFHPPSNTSRTIVIATVFGKTANNSEEIQFATITSKHPWYLPALEAQRQSVTTYQYSINHGPNLFFASFIILLIALLAFVIVHRVQFI</sequence>
<dbReference type="EMBL" id="CAJNOG010000274">
    <property type="protein sequence ID" value="CAF1137016.1"/>
    <property type="molecule type" value="Genomic_DNA"/>
</dbReference>
<keyword evidence="6 8" id="KW-0863">Zinc-finger</keyword>